<dbReference type="Proteomes" id="UP001171620">
    <property type="component" value="Unassembled WGS sequence"/>
</dbReference>
<dbReference type="EMBL" id="JAUJRV010000003">
    <property type="protein sequence ID" value="MDN7794553.1"/>
    <property type="molecule type" value="Genomic_DNA"/>
</dbReference>
<accession>A0AAW7T135</accession>
<gene>
    <name evidence="1" type="ORF">QZM33_06190</name>
</gene>
<proteinExistence type="predicted"/>
<evidence type="ECO:0000313" key="2">
    <source>
        <dbReference type="Proteomes" id="UP001171620"/>
    </source>
</evidence>
<reference evidence="1" key="1">
    <citation type="submission" date="2023-07" db="EMBL/GenBank/DDBJ databases">
        <title>A collection of bacterial strains from the Burkholderia cepacia Research Laboratory and Repository.</title>
        <authorList>
            <person name="Lipuma J."/>
            <person name="Spilker T."/>
            <person name="Caverly L."/>
        </authorList>
    </citation>
    <scope>NUCLEOTIDE SEQUENCE</scope>
    <source>
        <strain evidence="1">AU44268</strain>
    </source>
</reference>
<protein>
    <submittedName>
        <fullName evidence="1">Uncharacterized protein</fullName>
    </submittedName>
</protein>
<organism evidence="1 2">
    <name type="scientific">Burkholderia vietnamiensis</name>
    <dbReference type="NCBI Taxonomy" id="60552"/>
    <lineage>
        <taxon>Bacteria</taxon>
        <taxon>Pseudomonadati</taxon>
        <taxon>Pseudomonadota</taxon>
        <taxon>Betaproteobacteria</taxon>
        <taxon>Burkholderiales</taxon>
        <taxon>Burkholderiaceae</taxon>
        <taxon>Burkholderia</taxon>
        <taxon>Burkholderia cepacia complex</taxon>
    </lineage>
</organism>
<dbReference type="AlphaFoldDB" id="A0AAW7T135"/>
<sequence length="53" mass="5867">MSSERIEAAYLTTHNWGKSAKFFQAPAFTLEFETDHNISLAGAAPAGRVRGRR</sequence>
<dbReference type="RefSeq" id="WP_011882480.1">
    <property type="nucleotide sequence ID" value="NZ_CAAAFK010000005.1"/>
</dbReference>
<comment type="caution">
    <text evidence="1">The sequence shown here is derived from an EMBL/GenBank/DDBJ whole genome shotgun (WGS) entry which is preliminary data.</text>
</comment>
<name>A0AAW7T135_BURVI</name>
<evidence type="ECO:0000313" key="1">
    <source>
        <dbReference type="EMBL" id="MDN7794553.1"/>
    </source>
</evidence>